<gene>
    <name evidence="1" type="ORF">MCHLO_03388</name>
</gene>
<keyword evidence="2" id="KW-1185">Reference proteome</keyword>
<accession>A0ABQ0L5N7</accession>
<organism evidence="1 2">
    <name type="scientific">Mycena chlorophos</name>
    <name type="common">Agaric fungus</name>
    <name type="synonym">Agaricus chlorophos</name>
    <dbReference type="NCBI Taxonomy" id="658473"/>
    <lineage>
        <taxon>Eukaryota</taxon>
        <taxon>Fungi</taxon>
        <taxon>Dikarya</taxon>
        <taxon>Basidiomycota</taxon>
        <taxon>Agaricomycotina</taxon>
        <taxon>Agaricomycetes</taxon>
        <taxon>Agaricomycetidae</taxon>
        <taxon>Agaricales</taxon>
        <taxon>Marasmiineae</taxon>
        <taxon>Mycenaceae</taxon>
        <taxon>Mycena</taxon>
    </lineage>
</organism>
<evidence type="ECO:0000313" key="2">
    <source>
        <dbReference type="Proteomes" id="UP000815677"/>
    </source>
</evidence>
<evidence type="ECO:0000313" key="1">
    <source>
        <dbReference type="EMBL" id="GAT45832.1"/>
    </source>
</evidence>
<feature type="non-terminal residue" evidence="1">
    <location>
        <position position="71"/>
    </location>
</feature>
<protein>
    <submittedName>
        <fullName evidence="1">Uncharacterized protein</fullName>
    </submittedName>
</protein>
<name>A0ABQ0L5N7_MYCCL</name>
<dbReference type="EMBL" id="DF841730">
    <property type="protein sequence ID" value="GAT45832.1"/>
    <property type="molecule type" value="Genomic_DNA"/>
</dbReference>
<sequence length="71" mass="8398">MDMSILHYCKEANSLDKVKFYSKYNPNQSAYAERGDFLQDASCPRHCRLQIPYLRHRVLNTSVWSWRTSIG</sequence>
<dbReference type="Proteomes" id="UP000815677">
    <property type="component" value="Unassembled WGS sequence"/>
</dbReference>
<proteinExistence type="predicted"/>
<reference evidence="1" key="1">
    <citation type="submission" date="2014-09" db="EMBL/GenBank/DDBJ databases">
        <title>Genome sequence of the luminous mushroom Mycena chlorophos for searching fungal bioluminescence genes.</title>
        <authorList>
            <person name="Tanaka Y."/>
            <person name="Kasuga D."/>
            <person name="Oba Y."/>
            <person name="Hase S."/>
            <person name="Sato K."/>
            <person name="Oba Y."/>
            <person name="Sakakibara Y."/>
        </authorList>
    </citation>
    <scope>NUCLEOTIDE SEQUENCE</scope>
</reference>